<evidence type="ECO:0000256" key="4">
    <source>
        <dbReference type="ARBA" id="ARBA00022723"/>
    </source>
</evidence>
<comment type="caution">
    <text evidence="9">The sequence shown here is derived from an EMBL/GenBank/DDBJ whole genome shotgun (WGS) entry which is preliminary data.</text>
</comment>
<dbReference type="GO" id="GO:0006021">
    <property type="term" value="P:inositol biosynthetic process"/>
    <property type="evidence" value="ECO:0007669"/>
    <property type="project" value="UniProtKB-UniPathway"/>
</dbReference>
<evidence type="ECO:0000256" key="7">
    <source>
        <dbReference type="PIRSR" id="PIRSR600760-2"/>
    </source>
</evidence>
<feature type="binding site" evidence="7">
    <location>
        <position position="97"/>
    </location>
    <ligand>
        <name>Mg(2+)</name>
        <dbReference type="ChEBI" id="CHEBI:18420"/>
        <label>1</label>
        <note>catalytic</note>
    </ligand>
</feature>
<evidence type="ECO:0000313" key="9">
    <source>
        <dbReference type="EMBL" id="PWI58975.1"/>
    </source>
</evidence>
<keyword evidence="5 8" id="KW-0378">Hydrolase</keyword>
<dbReference type="PANTHER" id="PTHR20854">
    <property type="entry name" value="INOSITOL MONOPHOSPHATASE"/>
    <property type="match status" value="1"/>
</dbReference>
<dbReference type="InterPro" id="IPR020583">
    <property type="entry name" value="Inositol_monoP_metal-BS"/>
</dbReference>
<feature type="binding site" evidence="7">
    <location>
        <position position="94"/>
    </location>
    <ligand>
        <name>Mg(2+)</name>
        <dbReference type="ChEBI" id="CHEBI:18420"/>
        <label>1</label>
        <note>catalytic</note>
    </ligand>
</feature>
<dbReference type="Gene3D" id="3.30.540.10">
    <property type="entry name" value="Fructose-1,6-Bisphosphatase, subunit A, domain 1"/>
    <property type="match status" value="1"/>
</dbReference>
<evidence type="ECO:0000313" key="10">
    <source>
        <dbReference type="Proteomes" id="UP000245380"/>
    </source>
</evidence>
<dbReference type="Gene3D" id="3.40.190.80">
    <property type="match status" value="1"/>
</dbReference>
<feature type="binding site" evidence="7">
    <location>
        <position position="68"/>
    </location>
    <ligand>
        <name>Mg(2+)</name>
        <dbReference type="ChEBI" id="CHEBI:18420"/>
        <label>1</label>
        <note>catalytic</note>
    </ligand>
</feature>
<organism evidence="9 10">
    <name type="scientific">Sulfoacidibacillus thermotolerans</name>
    <name type="common">Acidibacillus sulfuroxidans</name>
    <dbReference type="NCBI Taxonomy" id="1765684"/>
    <lineage>
        <taxon>Bacteria</taxon>
        <taxon>Bacillati</taxon>
        <taxon>Bacillota</taxon>
        <taxon>Bacilli</taxon>
        <taxon>Bacillales</taxon>
        <taxon>Alicyclobacillaceae</taxon>
        <taxon>Sulfoacidibacillus</taxon>
    </lineage>
</organism>
<dbReference type="UniPathway" id="UPA00823">
    <property type="reaction ID" value="UER00788"/>
</dbReference>
<dbReference type="PRINTS" id="PR00378">
    <property type="entry name" value="LIIMPHPHTASE"/>
</dbReference>
<dbReference type="GO" id="GO:0007165">
    <property type="term" value="P:signal transduction"/>
    <property type="evidence" value="ECO:0007669"/>
    <property type="project" value="TreeGrafter"/>
</dbReference>
<comment type="similarity">
    <text evidence="8">Belongs to the inositol monophosphatase superfamily.</text>
</comment>
<dbReference type="InterPro" id="IPR000760">
    <property type="entry name" value="Inositol_monophosphatase-like"/>
</dbReference>
<evidence type="ECO:0000256" key="6">
    <source>
        <dbReference type="ARBA" id="ARBA00022842"/>
    </source>
</evidence>
<evidence type="ECO:0000256" key="2">
    <source>
        <dbReference type="ARBA" id="ARBA00001946"/>
    </source>
</evidence>
<dbReference type="FunFam" id="3.30.540.10:FF:000004">
    <property type="entry name" value="Inositol-1-monophosphatase"/>
    <property type="match status" value="1"/>
</dbReference>
<sequence length="272" mass="29340">MDLQNAQRVAQAAARVAGEQIRTFIGRPAQTHQKSSPHDLVTEVDKACQTAIYEILQKEYPTSVLLGEESVPPGAAAATLAVQQVERDLLWVVDPIDGTLNFIRGLPACTVSIGLMVESVGRVGVIYDPMRDEMFSAIRGQGAYCNGRPMRVSTEADLSSSVLASGFPTGAYRGRNAEQIRRFGYHVRNVRAFGSAALHLAYVAAGRLDGFWENDLNAWDLLAGAVMVEAAGGRVTDADGAPYSLDTRHVAATNGHIHDQLLRDLNLDIPLA</sequence>
<evidence type="ECO:0000256" key="1">
    <source>
        <dbReference type="ARBA" id="ARBA00001033"/>
    </source>
</evidence>
<dbReference type="OrthoDB" id="9772456at2"/>
<feature type="binding site" evidence="7">
    <location>
        <position position="96"/>
    </location>
    <ligand>
        <name>Mg(2+)</name>
        <dbReference type="ChEBI" id="CHEBI:18420"/>
        <label>1</label>
        <note>catalytic</note>
    </ligand>
</feature>
<dbReference type="RefSeq" id="WP_109429574.1">
    <property type="nucleotide sequence ID" value="NZ_MPDK01000002.1"/>
</dbReference>
<dbReference type="PROSITE" id="PS00629">
    <property type="entry name" value="IMP_1"/>
    <property type="match status" value="1"/>
</dbReference>
<dbReference type="GO" id="GO:0008934">
    <property type="term" value="F:inositol monophosphate 1-phosphatase activity"/>
    <property type="evidence" value="ECO:0007669"/>
    <property type="project" value="InterPro"/>
</dbReference>
<keyword evidence="6 7" id="KW-0460">Magnesium</keyword>
<keyword evidence="4 7" id="KW-0479">Metal-binding</keyword>
<evidence type="ECO:0000256" key="5">
    <source>
        <dbReference type="ARBA" id="ARBA00022801"/>
    </source>
</evidence>
<comment type="cofactor">
    <cofactor evidence="2 7 8">
        <name>Mg(2+)</name>
        <dbReference type="ChEBI" id="CHEBI:18420"/>
    </cofactor>
</comment>
<dbReference type="EC" id="3.1.3.25" evidence="8"/>
<feature type="binding site" evidence="7">
    <location>
        <position position="220"/>
    </location>
    <ligand>
        <name>Mg(2+)</name>
        <dbReference type="ChEBI" id="CHEBI:18420"/>
        <label>2</label>
    </ligand>
</feature>
<dbReference type="InterPro" id="IPR033942">
    <property type="entry name" value="IMPase"/>
</dbReference>
<dbReference type="GO" id="GO:0046872">
    <property type="term" value="F:metal ion binding"/>
    <property type="evidence" value="ECO:0007669"/>
    <property type="project" value="UniProtKB-KW"/>
</dbReference>
<evidence type="ECO:0000256" key="3">
    <source>
        <dbReference type="ARBA" id="ARBA00005152"/>
    </source>
</evidence>
<dbReference type="CDD" id="cd01639">
    <property type="entry name" value="IMPase"/>
    <property type="match status" value="1"/>
</dbReference>
<proteinExistence type="inferred from homology"/>
<gene>
    <name evidence="9" type="ORF">BM613_02580</name>
</gene>
<keyword evidence="10" id="KW-1185">Reference proteome</keyword>
<dbReference type="PRINTS" id="PR00377">
    <property type="entry name" value="IMPHPHTASES"/>
</dbReference>
<protein>
    <recommendedName>
        <fullName evidence="8">Inositol-1-monophosphatase</fullName>
        <ecNumber evidence="8">3.1.3.25</ecNumber>
    </recommendedName>
</protein>
<comment type="pathway">
    <text evidence="3">Polyol metabolism; myo-inositol biosynthesis; myo-inositol from D-glucose 6-phosphate: step 2/2.</text>
</comment>
<dbReference type="EMBL" id="MPDK01000002">
    <property type="protein sequence ID" value="PWI58975.1"/>
    <property type="molecule type" value="Genomic_DNA"/>
</dbReference>
<name>A0A2U3DCK5_SULT2</name>
<evidence type="ECO:0000256" key="8">
    <source>
        <dbReference type="RuleBase" id="RU364068"/>
    </source>
</evidence>
<dbReference type="InterPro" id="IPR020552">
    <property type="entry name" value="Inositol_monoPase_Li-sen"/>
</dbReference>
<comment type="catalytic activity">
    <reaction evidence="1 8">
        <text>a myo-inositol phosphate + H2O = myo-inositol + phosphate</text>
        <dbReference type="Rhea" id="RHEA:24056"/>
        <dbReference type="ChEBI" id="CHEBI:15377"/>
        <dbReference type="ChEBI" id="CHEBI:17268"/>
        <dbReference type="ChEBI" id="CHEBI:43474"/>
        <dbReference type="ChEBI" id="CHEBI:84139"/>
        <dbReference type="EC" id="3.1.3.25"/>
    </reaction>
</comment>
<dbReference type="AlphaFoldDB" id="A0A2U3DCK5"/>
<dbReference type="SUPFAM" id="SSF56655">
    <property type="entry name" value="Carbohydrate phosphatase"/>
    <property type="match status" value="1"/>
</dbReference>
<dbReference type="GO" id="GO:0046854">
    <property type="term" value="P:phosphatidylinositol phosphate biosynthetic process"/>
    <property type="evidence" value="ECO:0007669"/>
    <property type="project" value="InterPro"/>
</dbReference>
<reference evidence="9 10" key="1">
    <citation type="submission" date="2016-11" db="EMBL/GenBank/DDBJ databases">
        <title>Comparative genomics of Acidibacillus ferroxidans species.</title>
        <authorList>
            <person name="Oliveira G."/>
            <person name="Nunes G."/>
            <person name="Oliveira R."/>
            <person name="Araujo F."/>
            <person name="Salim A."/>
            <person name="Scholte L."/>
            <person name="Morais D."/>
            <person name="Nancucheo I."/>
            <person name="Johnson D.B."/>
            <person name="Grail B."/>
            <person name="Bittencourt J."/>
            <person name="Valadares R."/>
        </authorList>
    </citation>
    <scope>NUCLEOTIDE SEQUENCE [LARGE SCALE GENOMIC DNA]</scope>
    <source>
        <strain evidence="9 10">Y002</strain>
    </source>
</reference>
<accession>A0A2U3DCK5</accession>
<dbReference type="Proteomes" id="UP000245380">
    <property type="component" value="Unassembled WGS sequence"/>
</dbReference>
<dbReference type="Pfam" id="PF00459">
    <property type="entry name" value="Inositol_P"/>
    <property type="match status" value="1"/>
</dbReference>
<dbReference type="PANTHER" id="PTHR20854:SF4">
    <property type="entry name" value="INOSITOL-1-MONOPHOSPHATASE-RELATED"/>
    <property type="match status" value="1"/>
</dbReference>